<keyword evidence="6 8" id="KW-1133">Transmembrane helix</keyword>
<evidence type="ECO:0000256" key="3">
    <source>
        <dbReference type="ARBA" id="ARBA00022475"/>
    </source>
</evidence>
<dbReference type="GO" id="GO:0008360">
    <property type="term" value="P:regulation of cell shape"/>
    <property type="evidence" value="ECO:0007669"/>
    <property type="project" value="UniProtKB-KW"/>
</dbReference>
<keyword evidence="4 8" id="KW-0812">Transmembrane</keyword>
<evidence type="ECO:0000256" key="7">
    <source>
        <dbReference type="ARBA" id="ARBA00023136"/>
    </source>
</evidence>
<evidence type="ECO:0000256" key="8">
    <source>
        <dbReference type="SAM" id="Phobius"/>
    </source>
</evidence>
<keyword evidence="7 8" id="KW-0472">Membrane</keyword>
<gene>
    <name evidence="9" type="ORF">DFO73_11922</name>
</gene>
<dbReference type="GO" id="GO:0005886">
    <property type="term" value="C:plasma membrane"/>
    <property type="evidence" value="ECO:0007669"/>
    <property type="project" value="UniProtKB-SubCell"/>
</dbReference>
<feature type="transmembrane region" description="Helical" evidence="8">
    <location>
        <begin position="140"/>
        <end position="158"/>
    </location>
</feature>
<dbReference type="AlphaFoldDB" id="A0A2V2ZND8"/>
<sequence>MRRFLLPLILLGLFIGESIFVQLTPPELFGSGKIAVPRFLIASLLFLTIYGSKKHGVIYGLLFGLLFDIVYIEIIGIYLFLFPIIAYIMTKLIKILQTNIAMASIIVLLGVALLEAGAYQMNFLIHRTDMDIAAFLSSRLVPTLILNLIFIILAAYPFKRLFEKYADSLNE</sequence>
<evidence type="ECO:0000256" key="5">
    <source>
        <dbReference type="ARBA" id="ARBA00022960"/>
    </source>
</evidence>
<feature type="transmembrane region" description="Helical" evidence="8">
    <location>
        <begin position="58"/>
        <end position="88"/>
    </location>
</feature>
<dbReference type="EMBL" id="QGTW01000019">
    <property type="protein sequence ID" value="PWW19640.1"/>
    <property type="molecule type" value="Genomic_DNA"/>
</dbReference>
<feature type="transmembrane region" description="Helical" evidence="8">
    <location>
        <begin position="100"/>
        <end position="119"/>
    </location>
</feature>
<keyword evidence="3" id="KW-1003">Cell membrane</keyword>
<dbReference type="OrthoDB" id="1653857at2"/>
<reference evidence="9 10" key="1">
    <citation type="submission" date="2018-05" db="EMBL/GenBank/DDBJ databases">
        <title>Freshwater and sediment microbial communities from various areas in North America, analyzing microbe dynamics in response to fracking.</title>
        <authorList>
            <person name="Lamendella R."/>
        </authorList>
    </citation>
    <scope>NUCLEOTIDE SEQUENCE [LARGE SCALE GENOMIC DNA]</scope>
    <source>
        <strain evidence="9 10">15_TX</strain>
    </source>
</reference>
<evidence type="ECO:0000313" key="9">
    <source>
        <dbReference type="EMBL" id="PWW19640.1"/>
    </source>
</evidence>
<comment type="subcellular location">
    <subcellularLocation>
        <location evidence="1">Cell membrane</location>
        <topology evidence="1">Multi-pass membrane protein</topology>
    </subcellularLocation>
</comment>
<evidence type="ECO:0000313" key="10">
    <source>
        <dbReference type="Proteomes" id="UP000247150"/>
    </source>
</evidence>
<accession>A0A2V2ZND8</accession>
<evidence type="ECO:0000256" key="6">
    <source>
        <dbReference type="ARBA" id="ARBA00022989"/>
    </source>
</evidence>
<organism evidence="9 10">
    <name type="scientific">Cytobacillus oceanisediminis</name>
    <dbReference type="NCBI Taxonomy" id="665099"/>
    <lineage>
        <taxon>Bacteria</taxon>
        <taxon>Bacillati</taxon>
        <taxon>Bacillota</taxon>
        <taxon>Bacilli</taxon>
        <taxon>Bacillales</taxon>
        <taxon>Bacillaceae</taxon>
        <taxon>Cytobacillus</taxon>
    </lineage>
</organism>
<comment type="caution">
    <text evidence="9">The sequence shown here is derived from an EMBL/GenBank/DDBJ whole genome shotgun (WGS) entry which is preliminary data.</text>
</comment>
<proteinExistence type="inferred from homology"/>
<keyword evidence="5" id="KW-0133">Cell shape</keyword>
<dbReference type="RefSeq" id="WP_110067392.1">
    <property type="nucleotide sequence ID" value="NZ_QGTW01000019.1"/>
</dbReference>
<evidence type="ECO:0000256" key="2">
    <source>
        <dbReference type="ARBA" id="ARBA00007776"/>
    </source>
</evidence>
<comment type="similarity">
    <text evidence="2">Belongs to the MreD family.</text>
</comment>
<dbReference type="InterPro" id="IPR007227">
    <property type="entry name" value="Cell_shape_determining_MreD"/>
</dbReference>
<evidence type="ECO:0000256" key="1">
    <source>
        <dbReference type="ARBA" id="ARBA00004651"/>
    </source>
</evidence>
<dbReference type="Proteomes" id="UP000247150">
    <property type="component" value="Unassembled WGS sequence"/>
</dbReference>
<dbReference type="NCBIfam" id="TIGR03426">
    <property type="entry name" value="shape_MreD"/>
    <property type="match status" value="1"/>
</dbReference>
<protein>
    <submittedName>
        <fullName evidence="9">Rod shape-determining protein MreD</fullName>
    </submittedName>
</protein>
<feature type="transmembrane region" description="Helical" evidence="8">
    <location>
        <begin position="34"/>
        <end position="51"/>
    </location>
</feature>
<dbReference type="Pfam" id="PF04093">
    <property type="entry name" value="MreD"/>
    <property type="match status" value="1"/>
</dbReference>
<name>A0A2V2ZND8_9BACI</name>
<evidence type="ECO:0000256" key="4">
    <source>
        <dbReference type="ARBA" id="ARBA00022692"/>
    </source>
</evidence>